<sequence length="245" mass="27276">MAISYFDRIPSTLKENVILTGVCATTVLGIAWTVNDFYAWKAFGTGGTPPTWAGYWRMTKIRFFHTISSNNLHDPSPLSTEGPAYLTTPLPKRKGSKPTIQARTMPQRQVPESITPSTRSKLQSLAKDLASSHPDILESKLSHTEGESTDGLYARRDCESLNPIARNKILDHEIAHAHPADNSLHIWLSERDARTVIEAGWGMRFPLTFVEKGWTMVFAPRDDKDMEVVEQIVKAGVAFIAGVEI</sequence>
<gene>
    <name evidence="3" type="ORF">EJ08DRAFT_629430</name>
</gene>
<comment type="caution">
    <text evidence="3">The sequence shown here is derived from an EMBL/GenBank/DDBJ whole genome shotgun (WGS) entry which is preliminary data.</text>
</comment>
<dbReference type="OrthoDB" id="5358398at2759"/>
<dbReference type="EMBL" id="MU007022">
    <property type="protein sequence ID" value="KAF2433162.1"/>
    <property type="molecule type" value="Genomic_DNA"/>
</dbReference>
<evidence type="ECO:0000313" key="3">
    <source>
        <dbReference type="EMBL" id="KAF2433162.1"/>
    </source>
</evidence>
<dbReference type="PANTHER" id="PTHR38695">
    <property type="entry name" value="AMINO ACID PERMEASE_ SLC12A DOMAIN-CONTAINING PROTEIN"/>
    <property type="match status" value="1"/>
</dbReference>
<accession>A0A9P4U1Q4</accession>
<name>A0A9P4U1Q4_9PEZI</name>
<dbReference type="PANTHER" id="PTHR38695:SF1">
    <property type="entry name" value="AMINO ACID PERMEASE_ SLC12A DOMAIN-CONTAINING PROTEIN"/>
    <property type="match status" value="1"/>
</dbReference>
<evidence type="ECO:0000256" key="1">
    <source>
        <dbReference type="SAM" id="MobiDB-lite"/>
    </source>
</evidence>
<keyword evidence="4" id="KW-1185">Reference proteome</keyword>
<feature type="compositionally biased region" description="Polar residues" evidence="1">
    <location>
        <begin position="98"/>
        <end position="123"/>
    </location>
</feature>
<dbReference type="AlphaFoldDB" id="A0A9P4U1Q4"/>
<reference evidence="3" key="1">
    <citation type="journal article" date="2020" name="Stud. Mycol.">
        <title>101 Dothideomycetes genomes: a test case for predicting lifestyles and emergence of pathogens.</title>
        <authorList>
            <person name="Haridas S."/>
            <person name="Albert R."/>
            <person name="Binder M."/>
            <person name="Bloem J."/>
            <person name="Labutti K."/>
            <person name="Salamov A."/>
            <person name="Andreopoulos B."/>
            <person name="Baker S."/>
            <person name="Barry K."/>
            <person name="Bills G."/>
            <person name="Bluhm B."/>
            <person name="Cannon C."/>
            <person name="Castanera R."/>
            <person name="Culley D."/>
            <person name="Daum C."/>
            <person name="Ezra D."/>
            <person name="Gonzalez J."/>
            <person name="Henrissat B."/>
            <person name="Kuo A."/>
            <person name="Liang C."/>
            <person name="Lipzen A."/>
            <person name="Lutzoni F."/>
            <person name="Magnuson J."/>
            <person name="Mondo S."/>
            <person name="Nolan M."/>
            <person name="Ohm R."/>
            <person name="Pangilinan J."/>
            <person name="Park H.-J."/>
            <person name="Ramirez L."/>
            <person name="Alfaro M."/>
            <person name="Sun H."/>
            <person name="Tritt A."/>
            <person name="Yoshinaga Y."/>
            <person name="Zwiers L.-H."/>
            <person name="Turgeon B."/>
            <person name="Goodwin S."/>
            <person name="Spatafora J."/>
            <person name="Crous P."/>
            <person name="Grigoriev I."/>
        </authorList>
    </citation>
    <scope>NUCLEOTIDE SEQUENCE</scope>
    <source>
        <strain evidence="3">CBS 130266</strain>
    </source>
</reference>
<dbReference type="InterPro" id="IPR040841">
    <property type="entry name" value="Luciferase_dom"/>
</dbReference>
<protein>
    <recommendedName>
        <fullName evidence="2">Luciferase domain-containing protein</fullName>
    </recommendedName>
</protein>
<proteinExistence type="predicted"/>
<feature type="domain" description="Luciferase" evidence="2">
    <location>
        <begin position="172"/>
        <end position="235"/>
    </location>
</feature>
<dbReference type="Proteomes" id="UP000800235">
    <property type="component" value="Unassembled WGS sequence"/>
</dbReference>
<organism evidence="3 4">
    <name type="scientific">Tothia fuscella</name>
    <dbReference type="NCBI Taxonomy" id="1048955"/>
    <lineage>
        <taxon>Eukaryota</taxon>
        <taxon>Fungi</taxon>
        <taxon>Dikarya</taxon>
        <taxon>Ascomycota</taxon>
        <taxon>Pezizomycotina</taxon>
        <taxon>Dothideomycetes</taxon>
        <taxon>Pleosporomycetidae</taxon>
        <taxon>Venturiales</taxon>
        <taxon>Cylindrosympodiaceae</taxon>
        <taxon>Tothia</taxon>
    </lineage>
</organism>
<evidence type="ECO:0000259" key="2">
    <source>
        <dbReference type="Pfam" id="PF17648"/>
    </source>
</evidence>
<feature type="region of interest" description="Disordered" evidence="1">
    <location>
        <begin position="72"/>
        <end position="125"/>
    </location>
</feature>
<dbReference type="InterPro" id="IPR048273">
    <property type="entry name" value="Luciferase"/>
</dbReference>
<evidence type="ECO:0000313" key="4">
    <source>
        <dbReference type="Proteomes" id="UP000800235"/>
    </source>
</evidence>
<dbReference type="Pfam" id="PF17648">
    <property type="entry name" value="Luciferase"/>
    <property type="match status" value="1"/>
</dbReference>